<proteinExistence type="predicted"/>
<name>A0A1L9VEF0_ASPGL</name>
<dbReference type="PANTHER" id="PTHR36124:SF4">
    <property type="entry name" value="ER-BOUND OXYGENASE MPAB_MPAB'_RUBBER OXYGENASE CATALYTIC DOMAIN-CONTAINING PROTEIN"/>
    <property type="match status" value="1"/>
</dbReference>
<dbReference type="EMBL" id="KV878903">
    <property type="protein sequence ID" value="OJJ82192.1"/>
    <property type="molecule type" value="Genomic_DNA"/>
</dbReference>
<dbReference type="RefSeq" id="XP_022398890.1">
    <property type="nucleotide sequence ID" value="XM_022543670.1"/>
</dbReference>
<dbReference type="InterPro" id="IPR046366">
    <property type="entry name" value="MPAB"/>
</dbReference>
<gene>
    <name evidence="1" type="ORF">ASPGLDRAFT_27581</name>
</gene>
<dbReference type="Proteomes" id="UP000184300">
    <property type="component" value="Unassembled WGS sequence"/>
</dbReference>
<dbReference type="VEuPathDB" id="FungiDB:ASPGLDRAFT_27581"/>
<dbReference type="PANTHER" id="PTHR36124">
    <property type="match status" value="1"/>
</dbReference>
<keyword evidence="2" id="KW-1185">Reference proteome</keyword>
<dbReference type="AlphaFoldDB" id="A0A1L9VEF0"/>
<dbReference type="STRING" id="1160497.A0A1L9VEF0"/>
<reference evidence="2" key="1">
    <citation type="journal article" date="2017" name="Genome Biol.">
        <title>Comparative genomics reveals high biological diversity and specific adaptations in the industrially and medically important fungal genus Aspergillus.</title>
        <authorList>
            <person name="de Vries R.P."/>
            <person name="Riley R."/>
            <person name="Wiebenga A."/>
            <person name="Aguilar-Osorio G."/>
            <person name="Amillis S."/>
            <person name="Uchima C.A."/>
            <person name="Anderluh G."/>
            <person name="Asadollahi M."/>
            <person name="Askin M."/>
            <person name="Barry K."/>
            <person name="Battaglia E."/>
            <person name="Bayram O."/>
            <person name="Benocci T."/>
            <person name="Braus-Stromeyer S.A."/>
            <person name="Caldana C."/>
            <person name="Canovas D."/>
            <person name="Cerqueira G.C."/>
            <person name="Chen F."/>
            <person name="Chen W."/>
            <person name="Choi C."/>
            <person name="Clum A."/>
            <person name="Dos Santos R.A."/>
            <person name="Damasio A.R."/>
            <person name="Diallinas G."/>
            <person name="Emri T."/>
            <person name="Fekete E."/>
            <person name="Flipphi M."/>
            <person name="Freyberg S."/>
            <person name="Gallo A."/>
            <person name="Gournas C."/>
            <person name="Habgood R."/>
            <person name="Hainaut M."/>
            <person name="Harispe M.L."/>
            <person name="Henrissat B."/>
            <person name="Hilden K.S."/>
            <person name="Hope R."/>
            <person name="Hossain A."/>
            <person name="Karabika E."/>
            <person name="Karaffa L."/>
            <person name="Karanyi Z."/>
            <person name="Krasevec N."/>
            <person name="Kuo A."/>
            <person name="Kusch H."/>
            <person name="LaButti K."/>
            <person name="Lagendijk E.L."/>
            <person name="Lapidus A."/>
            <person name="Levasseur A."/>
            <person name="Lindquist E."/>
            <person name="Lipzen A."/>
            <person name="Logrieco A.F."/>
            <person name="MacCabe A."/>
            <person name="Maekelae M.R."/>
            <person name="Malavazi I."/>
            <person name="Melin P."/>
            <person name="Meyer V."/>
            <person name="Mielnichuk N."/>
            <person name="Miskei M."/>
            <person name="Molnar A.P."/>
            <person name="Mule G."/>
            <person name="Ngan C.Y."/>
            <person name="Orejas M."/>
            <person name="Orosz E."/>
            <person name="Ouedraogo J.P."/>
            <person name="Overkamp K.M."/>
            <person name="Park H.-S."/>
            <person name="Perrone G."/>
            <person name="Piumi F."/>
            <person name="Punt P.J."/>
            <person name="Ram A.F."/>
            <person name="Ramon A."/>
            <person name="Rauscher S."/>
            <person name="Record E."/>
            <person name="Riano-Pachon D.M."/>
            <person name="Robert V."/>
            <person name="Roehrig J."/>
            <person name="Ruller R."/>
            <person name="Salamov A."/>
            <person name="Salih N.S."/>
            <person name="Samson R.A."/>
            <person name="Sandor E."/>
            <person name="Sanguinetti M."/>
            <person name="Schuetze T."/>
            <person name="Sepcic K."/>
            <person name="Shelest E."/>
            <person name="Sherlock G."/>
            <person name="Sophianopoulou V."/>
            <person name="Squina F.M."/>
            <person name="Sun H."/>
            <person name="Susca A."/>
            <person name="Todd R.B."/>
            <person name="Tsang A."/>
            <person name="Unkles S.E."/>
            <person name="van de Wiele N."/>
            <person name="van Rossen-Uffink D."/>
            <person name="Oliveira J.V."/>
            <person name="Vesth T.C."/>
            <person name="Visser J."/>
            <person name="Yu J.-H."/>
            <person name="Zhou M."/>
            <person name="Andersen M.R."/>
            <person name="Archer D.B."/>
            <person name="Baker S.E."/>
            <person name="Benoit I."/>
            <person name="Brakhage A.A."/>
            <person name="Braus G.H."/>
            <person name="Fischer R."/>
            <person name="Frisvad J.C."/>
            <person name="Goldman G.H."/>
            <person name="Houbraken J."/>
            <person name="Oakley B."/>
            <person name="Pocsi I."/>
            <person name="Scazzocchio C."/>
            <person name="Seiboth B."/>
            <person name="vanKuyk P.A."/>
            <person name="Wortman J."/>
            <person name="Dyer P.S."/>
            <person name="Grigoriev I.V."/>
        </authorList>
    </citation>
    <scope>NUCLEOTIDE SEQUENCE [LARGE SCALE GENOMIC DNA]</scope>
    <source>
        <strain evidence="2">CBS 516.65</strain>
    </source>
</reference>
<evidence type="ECO:0000313" key="1">
    <source>
        <dbReference type="EMBL" id="OJJ82192.1"/>
    </source>
</evidence>
<dbReference type="OrthoDB" id="545169at2759"/>
<accession>A0A1L9VEF0</accession>
<sequence length="420" mass="47773">MNELTRTFPLAIPIDGYGKIALATALLSLYAVVVRYFRYQRCTAIQSRFQPTKRPLSSMTVKEAHQIIRELREFEFPYSLHNAMKISLLKTGSIPTMTKLFQATGQLNERNAPKRAADTEVLLNEVHDRQPGSNEHLLAISRMNYLHSRFRKAGKILDEDMLHTLGSAVVDIFRSVDENEWRVLSETEKCAIGVFHKALGDAMEIDFRFLESYKRGWSDGVHFARELCEWTLGYEKEVAKPAESTRKIGRRFMELAQWNLPGFLKPVVQRVIASKVDEHVRVSMGFANPGIVITTLMKTIITLRKFLLRYFALPRPESKAIRVLNEAPDPATGLYTINLWIAQPWYIEPSFKNRWGLKAMFARLFGGGAVPTQDGAYREAGYDLKTIGPAAQEKRGHEEMEVIFEGLRGMNFAGGCPFHA</sequence>
<protein>
    <recommendedName>
        <fullName evidence="3">ER-bound oxygenase mpaB/mpaB'/Rubber oxygenase catalytic domain-containing protein</fullName>
    </recommendedName>
</protein>
<dbReference type="GO" id="GO:0016491">
    <property type="term" value="F:oxidoreductase activity"/>
    <property type="evidence" value="ECO:0007669"/>
    <property type="project" value="InterPro"/>
</dbReference>
<evidence type="ECO:0008006" key="3">
    <source>
        <dbReference type="Google" id="ProtNLM"/>
    </source>
</evidence>
<dbReference type="GeneID" id="34459931"/>
<evidence type="ECO:0000313" key="2">
    <source>
        <dbReference type="Proteomes" id="UP000184300"/>
    </source>
</evidence>
<organism evidence="1 2">
    <name type="scientific">Aspergillus glaucus CBS 516.65</name>
    <dbReference type="NCBI Taxonomy" id="1160497"/>
    <lineage>
        <taxon>Eukaryota</taxon>
        <taxon>Fungi</taxon>
        <taxon>Dikarya</taxon>
        <taxon>Ascomycota</taxon>
        <taxon>Pezizomycotina</taxon>
        <taxon>Eurotiomycetes</taxon>
        <taxon>Eurotiomycetidae</taxon>
        <taxon>Eurotiales</taxon>
        <taxon>Aspergillaceae</taxon>
        <taxon>Aspergillus</taxon>
        <taxon>Aspergillus subgen. Aspergillus</taxon>
    </lineage>
</organism>